<dbReference type="Proteomes" id="UP000001593">
    <property type="component" value="Unassembled WGS sequence"/>
</dbReference>
<keyword evidence="12" id="KW-1015">Disulfide bond</keyword>
<feature type="transmembrane region" description="Helical" evidence="19">
    <location>
        <begin position="918"/>
        <end position="939"/>
    </location>
</feature>
<dbReference type="eggNOG" id="KOG3599">
    <property type="taxonomic scope" value="Eukaryota"/>
</dbReference>
<evidence type="ECO:0000256" key="16">
    <source>
        <dbReference type="PIRSR" id="PIRSR603915-2"/>
    </source>
</evidence>
<dbReference type="Pfam" id="PF01477">
    <property type="entry name" value="PLAT"/>
    <property type="match status" value="1"/>
</dbReference>
<dbReference type="AlphaFoldDB" id="A7RHB8"/>
<dbReference type="InterPro" id="IPR013122">
    <property type="entry name" value="PKD1_2_channel"/>
</dbReference>
<dbReference type="Pfam" id="PF20519">
    <property type="entry name" value="Polycystin_dom"/>
    <property type="match status" value="1"/>
</dbReference>
<feature type="transmembrane region" description="Helical" evidence="19">
    <location>
        <begin position="71"/>
        <end position="91"/>
    </location>
</feature>
<evidence type="ECO:0000259" key="20">
    <source>
        <dbReference type="PROSITE" id="PS50095"/>
    </source>
</evidence>
<dbReference type="GO" id="GO:0050982">
    <property type="term" value="P:detection of mechanical stimulus"/>
    <property type="evidence" value="ECO:0000318"/>
    <property type="project" value="GO_Central"/>
</dbReference>
<feature type="transmembrane region" description="Helical" evidence="19">
    <location>
        <begin position="485"/>
        <end position="505"/>
    </location>
</feature>
<keyword evidence="14" id="KW-0966">Cell projection</keyword>
<keyword evidence="9" id="KW-0175">Coiled coil</keyword>
<feature type="non-terminal residue" evidence="22">
    <location>
        <position position="1"/>
    </location>
</feature>
<comment type="caution">
    <text evidence="17">Lacks conserved residue(s) required for the propagation of feature annotation.</text>
</comment>
<feature type="transmembrane region" description="Helical" evidence="19">
    <location>
        <begin position="878"/>
        <end position="898"/>
    </location>
</feature>
<dbReference type="SUPFAM" id="SSF81324">
    <property type="entry name" value="Voltage-gated potassium channels"/>
    <property type="match status" value="1"/>
</dbReference>
<dbReference type="InterPro" id="IPR001024">
    <property type="entry name" value="PLAT/LH2_dom"/>
</dbReference>
<keyword evidence="8 19" id="KW-1133">Transmembrane helix</keyword>
<feature type="transmembrane region" description="Helical" evidence="19">
    <location>
        <begin position="1069"/>
        <end position="1090"/>
    </location>
</feature>
<dbReference type="Pfam" id="PF08016">
    <property type="entry name" value="PKD_channel"/>
    <property type="match status" value="1"/>
</dbReference>
<dbReference type="PROSITE" id="PS50095">
    <property type="entry name" value="PLAT"/>
    <property type="match status" value="1"/>
</dbReference>
<dbReference type="InParanoid" id="A7RHB8"/>
<evidence type="ECO:0000256" key="11">
    <source>
        <dbReference type="ARBA" id="ARBA00023136"/>
    </source>
</evidence>
<dbReference type="SUPFAM" id="SSF49723">
    <property type="entry name" value="Lipase/lipooxygenase domain (PLAT/LH2 domain)"/>
    <property type="match status" value="1"/>
</dbReference>
<feature type="domain" description="PLAT" evidence="20">
    <location>
        <begin position="116"/>
        <end position="233"/>
    </location>
</feature>
<feature type="transmembrane region" description="Helical" evidence="19">
    <location>
        <begin position="279"/>
        <end position="298"/>
    </location>
</feature>
<evidence type="ECO:0000256" key="9">
    <source>
        <dbReference type="ARBA" id="ARBA00023054"/>
    </source>
</evidence>
<dbReference type="GO" id="GO:0016020">
    <property type="term" value="C:membrane"/>
    <property type="evidence" value="ECO:0000318"/>
    <property type="project" value="GO_Central"/>
</dbReference>
<dbReference type="PANTHER" id="PTHR10877">
    <property type="entry name" value="POLYCYSTIN FAMILY MEMBER"/>
    <property type="match status" value="1"/>
</dbReference>
<keyword evidence="6 19" id="KW-0812">Transmembrane</keyword>
<feature type="region of interest" description="Disordered" evidence="18">
    <location>
        <begin position="376"/>
        <end position="476"/>
    </location>
</feature>
<dbReference type="InterPro" id="IPR046791">
    <property type="entry name" value="Polycystin_dom"/>
</dbReference>
<feature type="disulfide bond" evidence="16">
    <location>
        <begin position="730"/>
        <end position="743"/>
    </location>
</feature>
<evidence type="ECO:0000313" key="22">
    <source>
        <dbReference type="EMBL" id="EDO49200.1"/>
    </source>
</evidence>
<name>A7RHB8_NEMVE</name>
<evidence type="ECO:0000256" key="5">
    <source>
        <dbReference type="ARBA" id="ARBA00022475"/>
    </source>
</evidence>
<dbReference type="InterPro" id="IPR046338">
    <property type="entry name" value="GAIN_dom_sf"/>
</dbReference>
<evidence type="ECO:0000256" key="19">
    <source>
        <dbReference type="SAM" id="Phobius"/>
    </source>
</evidence>
<feature type="compositionally biased region" description="Basic and acidic residues" evidence="18">
    <location>
        <begin position="425"/>
        <end position="455"/>
    </location>
</feature>
<feature type="transmembrane region" description="Helical" evidence="19">
    <location>
        <begin position="968"/>
        <end position="989"/>
    </location>
</feature>
<evidence type="ECO:0000256" key="3">
    <source>
        <dbReference type="ARBA" id="ARBA00007200"/>
    </source>
</evidence>
<feature type="non-terminal residue" evidence="22">
    <location>
        <position position="1127"/>
    </location>
</feature>
<evidence type="ECO:0000256" key="14">
    <source>
        <dbReference type="ARBA" id="ARBA00023273"/>
    </source>
</evidence>
<organism evidence="22 23">
    <name type="scientific">Nematostella vectensis</name>
    <name type="common">Starlet sea anemone</name>
    <dbReference type="NCBI Taxonomy" id="45351"/>
    <lineage>
        <taxon>Eukaryota</taxon>
        <taxon>Metazoa</taxon>
        <taxon>Cnidaria</taxon>
        <taxon>Anthozoa</taxon>
        <taxon>Hexacorallia</taxon>
        <taxon>Actiniaria</taxon>
        <taxon>Edwardsiidae</taxon>
        <taxon>Nematostella</taxon>
    </lineage>
</organism>
<dbReference type="OMA" id="MISECAG"/>
<keyword evidence="13" id="KW-0325">Glycoprotein</keyword>
<dbReference type="Gene3D" id="1.10.287.70">
    <property type="match status" value="1"/>
</dbReference>
<comment type="subcellular location">
    <subcellularLocation>
        <location evidence="2">Cell membrane</location>
        <topology evidence="2">Multi-pass membrane protein</topology>
    </subcellularLocation>
    <subcellularLocation>
        <location evidence="1">Cell projection</location>
        <location evidence="1">Cilium</location>
    </subcellularLocation>
</comment>
<evidence type="ECO:0000313" key="23">
    <source>
        <dbReference type="Proteomes" id="UP000001593"/>
    </source>
</evidence>
<evidence type="ECO:0000256" key="2">
    <source>
        <dbReference type="ARBA" id="ARBA00004651"/>
    </source>
</evidence>
<dbReference type="InterPro" id="IPR003915">
    <property type="entry name" value="PKD_2"/>
</dbReference>
<dbReference type="FunFam" id="2.60.60.20:FF:000029">
    <property type="entry name" value="Predicted protein"/>
    <property type="match status" value="1"/>
</dbReference>
<dbReference type="InterPro" id="IPR051223">
    <property type="entry name" value="Polycystin"/>
</dbReference>
<dbReference type="InterPro" id="IPR036392">
    <property type="entry name" value="PLAT/LH2_dom_sf"/>
</dbReference>
<evidence type="ECO:0000256" key="1">
    <source>
        <dbReference type="ARBA" id="ARBA00004138"/>
    </source>
</evidence>
<evidence type="ECO:0000256" key="4">
    <source>
        <dbReference type="ARBA" id="ARBA00022448"/>
    </source>
</evidence>
<dbReference type="SMART" id="SM00308">
    <property type="entry name" value="LH2"/>
    <property type="match status" value="1"/>
</dbReference>
<feature type="domain" description="GAIN-B" evidence="21">
    <location>
        <begin position="1"/>
        <end position="58"/>
    </location>
</feature>
<accession>A7RHB8</accession>
<comment type="similarity">
    <text evidence="3">Belongs to the polycystin family.</text>
</comment>
<dbReference type="PhylomeDB" id="A7RHB8"/>
<dbReference type="InterPro" id="IPR000203">
    <property type="entry name" value="GPS"/>
</dbReference>
<feature type="transmembrane region" description="Helical" evidence="19">
    <location>
        <begin position="613"/>
        <end position="633"/>
    </location>
</feature>
<dbReference type="GO" id="GO:0005886">
    <property type="term" value="C:plasma membrane"/>
    <property type="evidence" value="ECO:0007669"/>
    <property type="project" value="UniProtKB-SubCell"/>
</dbReference>
<evidence type="ECO:0000256" key="12">
    <source>
        <dbReference type="ARBA" id="ARBA00023157"/>
    </source>
</evidence>
<dbReference type="Gene3D" id="2.60.220.50">
    <property type="match status" value="1"/>
</dbReference>
<dbReference type="GO" id="GO:0005509">
    <property type="term" value="F:calcium ion binding"/>
    <property type="evidence" value="ECO:0007669"/>
    <property type="project" value="InterPro"/>
</dbReference>
<evidence type="ECO:0000259" key="21">
    <source>
        <dbReference type="PROSITE" id="PS50221"/>
    </source>
</evidence>
<dbReference type="PROSITE" id="PS50221">
    <property type="entry name" value="GAIN_B"/>
    <property type="match status" value="1"/>
</dbReference>
<keyword evidence="23" id="KW-1185">Reference proteome</keyword>
<keyword evidence="11 19" id="KW-0472">Membrane</keyword>
<evidence type="ECO:0000256" key="17">
    <source>
        <dbReference type="PROSITE-ProRule" id="PRU00152"/>
    </source>
</evidence>
<dbReference type="PANTHER" id="PTHR10877:SF150">
    <property type="entry name" value="REJ DOMAIN-CONTAINING PROTEIN"/>
    <property type="match status" value="1"/>
</dbReference>
<keyword evidence="7" id="KW-0732">Signal</keyword>
<protein>
    <submittedName>
        <fullName evidence="22">Uncharacterized protein</fullName>
    </submittedName>
</protein>
<sequence length="1127" mass="129390">YSIRVYSSNCLFFDEKNMTWVNNGCEVGNRTRIWKVHCECNHLTDFGSDFFVAPNPIDFDKVFSADLSENFLVITTVCGLFGLYLIAVIFARRADLRDKKKTGATPLPTNAPPGSTSYLLSIHTGVRQNAGTTADVSIVLTGEEGESQPTVLKDPSRPLFTRGADNNLVLTLPNSLGKLTHVRVWHDNDGSSPSWYLSRISVENMNTKERWYFICERWLAVEEDDGRVDRILPIASKQELTHFNHLFVSKTVKELGDGHLWFSIVTRPPQSVFTRVQRLSCCLSLLYCTMITSCMFYNTGGETNENYVIHIGSLSFDLRQMIIGLQSSLIVFPVNFALVHVFRSIRKEENEPVNKFKDVTADEGFDEISEVPISEAEQNEYEDVINKPEKASIIGEEQEAVEDKGKDFGSDDEPGSVSIGDDGTDLVKNDELEPEDKVDNSTQERAENREDKVKIDPGANDKPSENSQGKEEKKKKKGLHPNWRYLAWTTFVLSTLACSTFTVFYSLSWGPELANKWLLAFVMSFFQSVLLIQPIKVLCASIIFALIIKKPVDVDEEETELKEVPKHMREKSVQDLLREMEDEEDEIKKGPPDALHLLAARQKRLKEIQMSMILKEILAYFIFIAVLLLVAYGNRDPNAYLLRKTLVEEFVSLDESGVSLDEVQWKNGTIIVGDGDSLWHWARETLIKNLYPGNLYNGKPDKYTGYLEDRVNYLVGISRLRLERVKNGSCTIPKEMDRFFDECYGEFSYSNSDSDDYEVEWMFLNKSAAPSARKRRSIAEQFSFGFPYWGKMNFYSGGGYPADLGYDYPTALTVVADLHSHNWVNSNTRGVFIEFAIYNANTNLFGVAFLYVEFLPTGGAFPHGEFKVARLYSYVGPFANFVLAMEVIMLLFMFYFVYREVKSMYKLKKKYFKGFWNWLEVAMIVLEFLMLGLFFARMWEVDKNFIELHHNPKDFVSFQYALASDETLNYVIGILVFFVTIRFIKLLRFNRRMALLGNTIALIAKPIGQFLISFTLVFISFAFFGNMIFGIGLDKFRSFTTTMMTQLNICLGDFDYLEMEEENRMLGRIYFFSFMYFIVMYLMNMFLAIINDSFSEVKTSNDDLKNEYEMVEFILDRFKSQIGINTQ</sequence>
<dbReference type="GO" id="GO:0005262">
    <property type="term" value="F:calcium channel activity"/>
    <property type="evidence" value="ECO:0000318"/>
    <property type="project" value="GO_Central"/>
</dbReference>
<feature type="transmembrane region" description="Helical" evidence="19">
    <location>
        <begin position="318"/>
        <end position="342"/>
    </location>
</feature>
<evidence type="ECO:0000256" key="15">
    <source>
        <dbReference type="ARBA" id="ARBA00023303"/>
    </source>
</evidence>
<reference evidence="22 23" key="1">
    <citation type="journal article" date="2007" name="Science">
        <title>Sea anemone genome reveals ancestral eumetazoan gene repertoire and genomic organization.</title>
        <authorList>
            <person name="Putnam N.H."/>
            <person name="Srivastava M."/>
            <person name="Hellsten U."/>
            <person name="Dirks B."/>
            <person name="Chapman J."/>
            <person name="Salamov A."/>
            <person name="Terry A."/>
            <person name="Shapiro H."/>
            <person name="Lindquist E."/>
            <person name="Kapitonov V.V."/>
            <person name="Jurka J."/>
            <person name="Genikhovich G."/>
            <person name="Grigoriev I.V."/>
            <person name="Lucas S.M."/>
            <person name="Steele R.E."/>
            <person name="Finnerty J.R."/>
            <person name="Technau U."/>
            <person name="Martindale M.Q."/>
            <person name="Rokhsar D.S."/>
        </authorList>
    </citation>
    <scope>NUCLEOTIDE SEQUENCE [LARGE SCALE GENOMIC DNA]</scope>
    <source>
        <strain evidence="23">CH2 X CH6</strain>
    </source>
</reference>
<feature type="compositionally biased region" description="Basic and acidic residues" evidence="18">
    <location>
        <begin position="462"/>
        <end position="472"/>
    </location>
</feature>
<evidence type="ECO:0000256" key="10">
    <source>
        <dbReference type="ARBA" id="ARBA00023065"/>
    </source>
</evidence>
<evidence type="ECO:0000256" key="6">
    <source>
        <dbReference type="ARBA" id="ARBA00022692"/>
    </source>
</evidence>
<dbReference type="PRINTS" id="PR01433">
    <property type="entry name" value="POLYCYSTIN2"/>
</dbReference>
<keyword evidence="15" id="KW-0407">Ion channel</keyword>
<keyword evidence="10" id="KW-0406">Ion transport</keyword>
<dbReference type="InterPro" id="IPR057244">
    <property type="entry name" value="GAIN_B"/>
</dbReference>
<dbReference type="FunFam" id="1.10.287.70:FF:000055">
    <property type="entry name" value="Polycystic kidney disease 2-like 1"/>
    <property type="match status" value="1"/>
</dbReference>
<evidence type="ECO:0000256" key="18">
    <source>
        <dbReference type="SAM" id="MobiDB-lite"/>
    </source>
</evidence>
<feature type="transmembrane region" description="Helical" evidence="19">
    <location>
        <begin position="1010"/>
        <end position="1033"/>
    </location>
</feature>
<dbReference type="GO" id="GO:0005929">
    <property type="term" value="C:cilium"/>
    <property type="evidence" value="ECO:0007669"/>
    <property type="project" value="UniProtKB-SubCell"/>
</dbReference>
<dbReference type="HOGENOM" id="CLU_003147_0_0_1"/>
<gene>
    <name evidence="22" type="ORF">NEMVEDRAFT_v1g60020</name>
</gene>
<keyword evidence="5" id="KW-1003">Cell membrane</keyword>
<feature type="transmembrane region" description="Helical" evidence="19">
    <location>
        <begin position="517"/>
        <end position="548"/>
    </location>
</feature>
<dbReference type="EMBL" id="DS469510">
    <property type="protein sequence ID" value="EDO49200.1"/>
    <property type="molecule type" value="Genomic_DNA"/>
</dbReference>
<evidence type="ECO:0000256" key="13">
    <source>
        <dbReference type="ARBA" id="ARBA00023180"/>
    </source>
</evidence>
<dbReference type="SMART" id="SM00303">
    <property type="entry name" value="GPS"/>
    <property type="match status" value="1"/>
</dbReference>
<evidence type="ECO:0000256" key="7">
    <source>
        <dbReference type="ARBA" id="ARBA00022729"/>
    </source>
</evidence>
<keyword evidence="4" id="KW-0813">Transport</keyword>
<dbReference type="Gene3D" id="2.60.60.20">
    <property type="entry name" value="PLAT/LH2 domain"/>
    <property type="match status" value="1"/>
</dbReference>
<proteinExistence type="inferred from homology"/>
<evidence type="ECO:0000256" key="8">
    <source>
        <dbReference type="ARBA" id="ARBA00022989"/>
    </source>
</evidence>